<dbReference type="EMBL" id="CAJNOJ010000130">
    <property type="protein sequence ID" value="CAF1169564.1"/>
    <property type="molecule type" value="Genomic_DNA"/>
</dbReference>
<comment type="caution">
    <text evidence="2">The sequence shown here is derived from an EMBL/GenBank/DDBJ whole genome shotgun (WGS) entry which is preliminary data.</text>
</comment>
<dbReference type="Proteomes" id="UP000663852">
    <property type="component" value="Unassembled WGS sequence"/>
</dbReference>
<proteinExistence type="predicted"/>
<feature type="compositionally biased region" description="Basic and acidic residues" evidence="1">
    <location>
        <begin position="78"/>
        <end position="99"/>
    </location>
</feature>
<dbReference type="AlphaFoldDB" id="A0A814S4D6"/>
<evidence type="ECO:0008006" key="5">
    <source>
        <dbReference type="Google" id="ProtNLM"/>
    </source>
</evidence>
<evidence type="ECO:0000313" key="4">
    <source>
        <dbReference type="Proteomes" id="UP000663828"/>
    </source>
</evidence>
<protein>
    <recommendedName>
        <fullName evidence="5">RanBP2-type domain-containing protein</fullName>
    </recommendedName>
</protein>
<feature type="region of interest" description="Disordered" evidence="1">
    <location>
        <begin position="50"/>
        <end position="160"/>
    </location>
</feature>
<reference evidence="2" key="1">
    <citation type="submission" date="2021-02" db="EMBL/GenBank/DDBJ databases">
        <authorList>
            <person name="Nowell W R."/>
        </authorList>
    </citation>
    <scope>NUCLEOTIDE SEQUENCE</scope>
</reference>
<feature type="compositionally biased region" description="Polar residues" evidence="1">
    <location>
        <begin position="977"/>
        <end position="988"/>
    </location>
</feature>
<gene>
    <name evidence="3" type="ORF">EDS130_LOCUS23609</name>
    <name evidence="2" type="ORF">XAT740_LOCUS20469</name>
</gene>
<name>A0A814S4D6_ADIRI</name>
<evidence type="ECO:0000256" key="1">
    <source>
        <dbReference type="SAM" id="MobiDB-lite"/>
    </source>
</evidence>
<dbReference type="OrthoDB" id="10065244at2759"/>
<evidence type="ECO:0000313" key="3">
    <source>
        <dbReference type="EMBL" id="CAF1169564.1"/>
    </source>
</evidence>
<dbReference type="Proteomes" id="UP000663828">
    <property type="component" value="Unassembled WGS sequence"/>
</dbReference>
<accession>A0A814S4D6</accession>
<organism evidence="2 4">
    <name type="scientific">Adineta ricciae</name>
    <name type="common">Rotifer</name>
    <dbReference type="NCBI Taxonomy" id="249248"/>
    <lineage>
        <taxon>Eukaryota</taxon>
        <taxon>Metazoa</taxon>
        <taxon>Spiralia</taxon>
        <taxon>Gnathifera</taxon>
        <taxon>Rotifera</taxon>
        <taxon>Eurotatoria</taxon>
        <taxon>Bdelloidea</taxon>
        <taxon>Adinetida</taxon>
        <taxon>Adinetidae</taxon>
        <taxon>Adineta</taxon>
    </lineage>
</organism>
<dbReference type="EMBL" id="CAJNOR010001431">
    <property type="protein sequence ID" value="CAF1141913.1"/>
    <property type="molecule type" value="Genomic_DNA"/>
</dbReference>
<feature type="compositionally biased region" description="Polar residues" evidence="1">
    <location>
        <begin position="144"/>
        <end position="160"/>
    </location>
</feature>
<feature type="region of interest" description="Disordered" evidence="1">
    <location>
        <begin position="977"/>
        <end position="1000"/>
    </location>
</feature>
<keyword evidence="4" id="KW-1185">Reference proteome</keyword>
<evidence type="ECO:0000313" key="2">
    <source>
        <dbReference type="EMBL" id="CAF1141913.1"/>
    </source>
</evidence>
<sequence>MSASTDSRNQSACALELATSHARRCLLNKHNESMMHKVKDVVTKFLNPSFLFSPNNETDSAKRKRSDSPKNEVANEQEIDRTPRHDHTNERRIDSHSDESQLTDDEDNNNRDVPSTEQQTKRRRTSNYQHVTTTTTSHHHGNERTSPGTSSTESVISSTHTTPILCRTSIEQDYSEVVHRVRHHYNHPSSYRRTTSNYDPSKSPLFSAGNRAMTTSQSNETAANHLLATSLTNRSSPFVSANSQSSHTLTNPVLKQRQMYGSGYSAINPRRLSYIERLRRRTLQDCVRFDRALADEPLATTTEKPQSTTTDPSIGSHRLKVLEKECGVQCDITVEGPNKTTARTFPPEDIRDEALLIPNTDKIQTDSSITIEKSQPPKPTFTITKPKVLGNITPFSWPKFARAQDEYAKKYPDKCRHDAVVPSIIGKSNASISSTNQSQTTDSPTTSKNIFSVKSPSRPAESIWKCPCCTKEHPAQTASCSLCHGINPNYKKPSANQLSVSVGKEQLLTTIASSAPLTVTKESTTFTLAPSISSQTTTTTKESVVPTASSTVTTNSISITFPTFGTVQNASILPATTKENTVTTTASSSIPLFGVSPIMSQQKNVTTSATIPTFGVTPSFAVTNSTASSTLTNTFPPIFGVTTTTITTASTVPATTVPATTVPATTVPSFGITTTKDTLINSSRLFQFGTSSSLSSSDSSMITSPSSSFPVTSAFQPFASTSSSHLTTPATTSSSTVSIPFGSFGSSTLPTTTTAATFTPFTPIVTPLTTTAFSSGATAATTTSTSTTSNIFGTSLVSSSSTATNLAPFPGLSAINALPSALTGTTSSTPAFGIGNFSFTSSSSSSANPPFGSLGSTAVRPFAPLSISSTSTNNPPTFGSIAPFGASAMSAERPANPIPQFSFGTPSTNSSSSSSVGGFAFGAQSSAPPLFGATSQPIFPPTAINFGVPPSTSTTSNLFDMPPSLSGSIDSAPTLFTIGSGSSTSNSPRRVLRARRTDRS</sequence>
<feature type="region of interest" description="Disordered" evidence="1">
    <location>
        <begin position="430"/>
        <end position="454"/>
    </location>
</feature>